<protein>
    <submittedName>
        <fullName evidence="6">Uncharacterized protein</fullName>
    </submittedName>
</protein>
<dbReference type="InterPro" id="IPR003406">
    <property type="entry name" value="Glyco_trans_14"/>
</dbReference>
<organism evidence="6 7">
    <name type="scientific">Dendrobium thyrsiflorum</name>
    <name type="common">Pinecone-like raceme dendrobium</name>
    <name type="synonym">Orchid</name>
    <dbReference type="NCBI Taxonomy" id="117978"/>
    <lineage>
        <taxon>Eukaryota</taxon>
        <taxon>Viridiplantae</taxon>
        <taxon>Streptophyta</taxon>
        <taxon>Embryophyta</taxon>
        <taxon>Tracheophyta</taxon>
        <taxon>Spermatophyta</taxon>
        <taxon>Magnoliopsida</taxon>
        <taxon>Liliopsida</taxon>
        <taxon>Asparagales</taxon>
        <taxon>Orchidaceae</taxon>
        <taxon>Epidendroideae</taxon>
        <taxon>Malaxideae</taxon>
        <taxon>Dendrobiinae</taxon>
        <taxon>Dendrobium</taxon>
    </lineage>
</organism>
<dbReference type="GO" id="GO:0016020">
    <property type="term" value="C:membrane"/>
    <property type="evidence" value="ECO:0007669"/>
    <property type="project" value="UniProtKB-SubCell"/>
</dbReference>
<comment type="caution">
    <text evidence="6">The sequence shown here is derived from an EMBL/GenBank/DDBJ whole genome shotgun (WGS) entry which is preliminary data.</text>
</comment>
<reference evidence="6 7" key="1">
    <citation type="journal article" date="2024" name="Plant Biotechnol. J.">
        <title>Dendrobium thyrsiflorum genome and its molecular insights into genes involved in important horticultural traits.</title>
        <authorList>
            <person name="Chen B."/>
            <person name="Wang J.Y."/>
            <person name="Zheng P.J."/>
            <person name="Li K.L."/>
            <person name="Liang Y.M."/>
            <person name="Chen X.F."/>
            <person name="Zhang C."/>
            <person name="Zhao X."/>
            <person name="He X."/>
            <person name="Zhang G.Q."/>
            <person name="Liu Z.J."/>
            <person name="Xu Q."/>
        </authorList>
    </citation>
    <scope>NUCLEOTIDE SEQUENCE [LARGE SCALE GENOMIC DNA]</scope>
    <source>
        <strain evidence="6">GZMU011</strain>
    </source>
</reference>
<evidence type="ECO:0000313" key="7">
    <source>
        <dbReference type="Proteomes" id="UP001552299"/>
    </source>
</evidence>
<evidence type="ECO:0000256" key="3">
    <source>
        <dbReference type="ARBA" id="ARBA00022679"/>
    </source>
</evidence>
<dbReference type="PANTHER" id="PTHR31042">
    <property type="entry name" value="CORE-2/I-BRANCHING BETA-1,6-N-ACETYLGLUCOSAMINYLTRANSFERASE FAMILY PROTEIN-RELATED"/>
    <property type="match status" value="1"/>
</dbReference>
<dbReference type="PANTHER" id="PTHR31042:SF8">
    <property type="entry name" value="CORE-2_I-BRANCHING BETA-1,6-N-ACETYLGLUCOSAMINYLTRANSFERASE FAMILY PROTEIN"/>
    <property type="match status" value="1"/>
</dbReference>
<name>A0ABD0VCI9_DENTH</name>
<proteinExistence type="predicted"/>
<evidence type="ECO:0000256" key="2">
    <source>
        <dbReference type="ARBA" id="ARBA00022676"/>
    </source>
</evidence>
<evidence type="ECO:0000256" key="5">
    <source>
        <dbReference type="ARBA" id="ARBA00023180"/>
    </source>
</evidence>
<dbReference type="AlphaFoldDB" id="A0ABD0VCI9"/>
<accession>A0ABD0VCI9</accession>
<gene>
    <name evidence="6" type="ORF">M5K25_009450</name>
</gene>
<comment type="subcellular location">
    <subcellularLocation>
        <location evidence="1">Membrane</location>
        <topology evidence="1">Single-pass type II membrane protein</topology>
    </subcellularLocation>
</comment>
<sequence>MAPLITISQGSKGSQLFEVDRKLAINTLQTTRYNSKFKEFCKSPCYVDEHYFPTKLHIEK</sequence>
<keyword evidence="2" id="KW-0328">Glycosyltransferase</keyword>
<dbReference type="Proteomes" id="UP001552299">
    <property type="component" value="Unassembled WGS sequence"/>
</dbReference>
<keyword evidence="3" id="KW-0808">Transferase</keyword>
<keyword evidence="7" id="KW-1185">Reference proteome</keyword>
<keyword evidence="5" id="KW-0325">Glycoprotein</keyword>
<keyword evidence="4" id="KW-0472">Membrane</keyword>
<dbReference type="InterPro" id="IPR044174">
    <property type="entry name" value="BC10-like"/>
</dbReference>
<evidence type="ECO:0000256" key="1">
    <source>
        <dbReference type="ARBA" id="ARBA00004606"/>
    </source>
</evidence>
<evidence type="ECO:0000313" key="6">
    <source>
        <dbReference type="EMBL" id="KAL0920322.1"/>
    </source>
</evidence>
<dbReference type="EMBL" id="JANQDX010000008">
    <property type="protein sequence ID" value="KAL0920322.1"/>
    <property type="molecule type" value="Genomic_DNA"/>
</dbReference>
<evidence type="ECO:0000256" key="4">
    <source>
        <dbReference type="ARBA" id="ARBA00023136"/>
    </source>
</evidence>
<dbReference type="Pfam" id="PF02485">
    <property type="entry name" value="Branch"/>
    <property type="match status" value="1"/>
</dbReference>
<dbReference type="GO" id="GO:0016757">
    <property type="term" value="F:glycosyltransferase activity"/>
    <property type="evidence" value="ECO:0007669"/>
    <property type="project" value="UniProtKB-KW"/>
</dbReference>